<dbReference type="STRING" id="278856.A0A212FNP0"/>
<dbReference type="Pfam" id="PF21128">
    <property type="entry name" value="WHD_MCM4"/>
    <property type="match status" value="1"/>
</dbReference>
<keyword evidence="2" id="KW-1185">Reference proteome</keyword>
<comment type="caution">
    <text evidence="1">The sequence shown here is derived from an EMBL/GenBank/DDBJ whole genome shotgun (WGS) entry which is preliminary data.</text>
</comment>
<dbReference type="Proteomes" id="UP000007151">
    <property type="component" value="Unassembled WGS sequence"/>
</dbReference>
<dbReference type="Gene3D" id="1.10.10.10">
    <property type="entry name" value="Winged helix-like DNA-binding domain superfamily/Winged helix DNA-binding domain"/>
    <property type="match status" value="1"/>
</dbReference>
<feature type="non-terminal residue" evidence="1">
    <location>
        <position position="1"/>
    </location>
</feature>
<dbReference type="InterPro" id="IPR036388">
    <property type="entry name" value="WH-like_DNA-bd_sf"/>
</dbReference>
<accession>A0A212FNP0</accession>
<dbReference type="InParanoid" id="A0A212FNP0"/>
<evidence type="ECO:0000313" key="1">
    <source>
        <dbReference type="EMBL" id="OWR55361.1"/>
    </source>
</evidence>
<evidence type="ECO:0000313" key="2">
    <source>
        <dbReference type="Proteomes" id="UP000007151"/>
    </source>
</evidence>
<dbReference type="AlphaFoldDB" id="A0A212FNP0"/>
<reference evidence="1 2" key="1">
    <citation type="journal article" date="2011" name="Cell">
        <title>The monarch butterfly genome yields insights into long-distance migration.</title>
        <authorList>
            <person name="Zhan S."/>
            <person name="Merlin C."/>
            <person name="Boore J.L."/>
            <person name="Reppert S.M."/>
        </authorList>
    </citation>
    <scope>NUCLEOTIDE SEQUENCE [LARGE SCALE GENOMIC DNA]</scope>
    <source>
        <strain evidence="1">F-2</strain>
    </source>
</reference>
<protein>
    <submittedName>
        <fullName evidence="1">DNA replication licensing factor MCM4</fullName>
    </submittedName>
</protein>
<organism evidence="1 2">
    <name type="scientific">Danaus plexippus plexippus</name>
    <dbReference type="NCBI Taxonomy" id="278856"/>
    <lineage>
        <taxon>Eukaryota</taxon>
        <taxon>Metazoa</taxon>
        <taxon>Ecdysozoa</taxon>
        <taxon>Arthropoda</taxon>
        <taxon>Hexapoda</taxon>
        <taxon>Insecta</taxon>
        <taxon>Pterygota</taxon>
        <taxon>Neoptera</taxon>
        <taxon>Endopterygota</taxon>
        <taxon>Lepidoptera</taxon>
        <taxon>Glossata</taxon>
        <taxon>Ditrysia</taxon>
        <taxon>Papilionoidea</taxon>
        <taxon>Nymphalidae</taxon>
        <taxon>Danainae</taxon>
        <taxon>Danaini</taxon>
        <taxon>Danaina</taxon>
        <taxon>Danaus</taxon>
        <taxon>Danaus</taxon>
    </lineage>
</organism>
<sequence length="101" mass="11226">LHREALKQSATDPASGRIDVAILTTGLGAAARRRRADLVSALRELIKNYPRPHTLTHAKILQEINTTSQITVSRDQLDEALRDLQDEGKVVIVSHTHLRIC</sequence>
<dbReference type="KEGG" id="dpl:KGM_210471B"/>
<proteinExistence type="predicted"/>
<dbReference type="EMBL" id="AGBW02004849">
    <property type="protein sequence ID" value="OWR55361.1"/>
    <property type="molecule type" value="Genomic_DNA"/>
</dbReference>
<gene>
    <name evidence="1" type="ORF">KGM_210471B</name>
</gene>
<name>A0A212FNP0_DANPL</name>